<organism evidence="3 4">
    <name type="scientific">Selenomonas ruminantium</name>
    <dbReference type="NCBI Taxonomy" id="971"/>
    <lineage>
        <taxon>Bacteria</taxon>
        <taxon>Bacillati</taxon>
        <taxon>Bacillota</taxon>
        <taxon>Negativicutes</taxon>
        <taxon>Selenomonadales</taxon>
        <taxon>Selenomonadaceae</taxon>
        <taxon>Selenomonas</taxon>
    </lineage>
</organism>
<keyword evidence="1 3" id="KW-0238">DNA-binding</keyword>
<dbReference type="Pfam" id="PF01381">
    <property type="entry name" value="HTH_3"/>
    <property type="match status" value="1"/>
</dbReference>
<dbReference type="PANTHER" id="PTHR46558:SF14">
    <property type="entry name" value="HTH-TYPE TRANSCRIPTIONAL REGULATOR ANSR"/>
    <property type="match status" value="1"/>
</dbReference>
<dbReference type="Proteomes" id="UP000184263">
    <property type="component" value="Unassembled WGS sequence"/>
</dbReference>
<feature type="domain" description="HTH cro/C1-type" evidence="2">
    <location>
        <begin position="6"/>
        <end position="60"/>
    </location>
</feature>
<dbReference type="SMART" id="SM00530">
    <property type="entry name" value="HTH_XRE"/>
    <property type="match status" value="1"/>
</dbReference>
<reference evidence="3 4" key="1">
    <citation type="submission" date="2016-11" db="EMBL/GenBank/DDBJ databases">
        <authorList>
            <person name="Jaros S."/>
            <person name="Januszkiewicz K."/>
            <person name="Wedrychowicz H."/>
        </authorList>
    </citation>
    <scope>NUCLEOTIDE SEQUENCE [LARGE SCALE GENOMIC DNA]</scope>
    <source>
        <strain evidence="3 4">HD4</strain>
    </source>
</reference>
<dbReference type="InterPro" id="IPR001387">
    <property type="entry name" value="Cro/C1-type_HTH"/>
</dbReference>
<dbReference type="SUPFAM" id="SSF47413">
    <property type="entry name" value="lambda repressor-like DNA-binding domains"/>
    <property type="match status" value="1"/>
</dbReference>
<dbReference type="InterPro" id="IPR010982">
    <property type="entry name" value="Lambda_DNA-bd_dom_sf"/>
</dbReference>
<dbReference type="PROSITE" id="PS50943">
    <property type="entry name" value="HTH_CROC1"/>
    <property type="match status" value="1"/>
</dbReference>
<dbReference type="Gene3D" id="1.10.260.40">
    <property type="entry name" value="lambda repressor-like DNA-binding domains"/>
    <property type="match status" value="1"/>
</dbReference>
<dbReference type="PANTHER" id="PTHR46558">
    <property type="entry name" value="TRACRIPTIONAL REGULATORY PROTEIN-RELATED-RELATED"/>
    <property type="match status" value="1"/>
</dbReference>
<dbReference type="GO" id="GO:0003677">
    <property type="term" value="F:DNA binding"/>
    <property type="evidence" value="ECO:0007669"/>
    <property type="project" value="UniProtKB-KW"/>
</dbReference>
<proteinExistence type="predicted"/>
<name>A0A1M6XM21_SELRU</name>
<evidence type="ECO:0000259" key="2">
    <source>
        <dbReference type="PROSITE" id="PS50943"/>
    </source>
</evidence>
<evidence type="ECO:0000313" key="3">
    <source>
        <dbReference type="EMBL" id="SHL07062.1"/>
    </source>
</evidence>
<dbReference type="OrthoDB" id="1666303at2"/>
<gene>
    <name evidence="3" type="ORF">SAMN05216582_1397</name>
</gene>
<dbReference type="EMBL" id="FRBC01000039">
    <property type="protein sequence ID" value="SHL07062.1"/>
    <property type="molecule type" value="Genomic_DNA"/>
</dbReference>
<accession>A0A1M6XM21</accession>
<dbReference type="AlphaFoldDB" id="A0A1M6XM21"/>
<dbReference type="RefSeq" id="WP_073092688.1">
    <property type="nucleotide sequence ID" value="NZ_FRBC01000039.1"/>
</dbReference>
<evidence type="ECO:0000313" key="4">
    <source>
        <dbReference type="Proteomes" id="UP000184263"/>
    </source>
</evidence>
<dbReference type="CDD" id="cd00093">
    <property type="entry name" value="HTH_XRE"/>
    <property type="match status" value="1"/>
</dbReference>
<evidence type="ECO:0000256" key="1">
    <source>
        <dbReference type="ARBA" id="ARBA00023125"/>
    </source>
</evidence>
<sequence>MIGSILKSLRKKHGYGQDYVADRINVKRSTYANYERESREPSLALVIELAKLYDISTDYLLGHTASKNMPEDVQQLIEKYDKLSDEGRIRINNQIECELRVDALAAEKRLEKQRQGIEASRQAGKQYGRPKATITADWNDTYNQWKAGDITADDAVRKLGISKATLYRRARTEIK</sequence>
<protein>
    <submittedName>
        <fullName evidence="3">DNA-binding transcriptional regulator, XRE-family HTH domain</fullName>
    </submittedName>
</protein>